<dbReference type="Proteomes" id="UP000777438">
    <property type="component" value="Unassembled WGS sequence"/>
</dbReference>
<reference evidence="2 3" key="1">
    <citation type="journal article" date="2021" name="Nat. Commun.">
        <title>Genetic determinants of endophytism in the Arabidopsis root mycobiome.</title>
        <authorList>
            <person name="Mesny F."/>
            <person name="Miyauchi S."/>
            <person name="Thiergart T."/>
            <person name="Pickel B."/>
            <person name="Atanasova L."/>
            <person name="Karlsson M."/>
            <person name="Huettel B."/>
            <person name="Barry K.W."/>
            <person name="Haridas S."/>
            <person name="Chen C."/>
            <person name="Bauer D."/>
            <person name="Andreopoulos W."/>
            <person name="Pangilinan J."/>
            <person name="LaButti K."/>
            <person name="Riley R."/>
            <person name="Lipzen A."/>
            <person name="Clum A."/>
            <person name="Drula E."/>
            <person name="Henrissat B."/>
            <person name="Kohler A."/>
            <person name="Grigoriev I.V."/>
            <person name="Martin F.M."/>
            <person name="Hacquard S."/>
        </authorList>
    </citation>
    <scope>NUCLEOTIDE SEQUENCE [LARGE SCALE GENOMIC DNA]</scope>
    <source>
        <strain evidence="2 3">MPI-CAGE-CH-0241</strain>
    </source>
</reference>
<evidence type="ECO:0000256" key="1">
    <source>
        <dbReference type="SAM" id="SignalP"/>
    </source>
</evidence>
<accession>A0A9P8W601</accession>
<dbReference type="AlphaFoldDB" id="A0A9P8W601"/>
<organism evidence="2 3">
    <name type="scientific">Thelonectria olida</name>
    <dbReference type="NCBI Taxonomy" id="1576542"/>
    <lineage>
        <taxon>Eukaryota</taxon>
        <taxon>Fungi</taxon>
        <taxon>Dikarya</taxon>
        <taxon>Ascomycota</taxon>
        <taxon>Pezizomycotina</taxon>
        <taxon>Sordariomycetes</taxon>
        <taxon>Hypocreomycetidae</taxon>
        <taxon>Hypocreales</taxon>
        <taxon>Nectriaceae</taxon>
        <taxon>Thelonectria</taxon>
    </lineage>
</organism>
<gene>
    <name evidence="2" type="ORF">B0T10DRAFT_305332</name>
</gene>
<dbReference type="EMBL" id="JAGPYM010000008">
    <property type="protein sequence ID" value="KAH6891202.1"/>
    <property type="molecule type" value="Genomic_DNA"/>
</dbReference>
<evidence type="ECO:0000313" key="2">
    <source>
        <dbReference type="EMBL" id="KAH6891202.1"/>
    </source>
</evidence>
<evidence type="ECO:0000313" key="3">
    <source>
        <dbReference type="Proteomes" id="UP000777438"/>
    </source>
</evidence>
<keyword evidence="3" id="KW-1185">Reference proteome</keyword>
<comment type="caution">
    <text evidence="2">The sequence shown here is derived from an EMBL/GenBank/DDBJ whole genome shotgun (WGS) entry which is preliminary data.</text>
</comment>
<feature type="signal peptide" evidence="1">
    <location>
        <begin position="1"/>
        <end position="18"/>
    </location>
</feature>
<sequence>MFSYKLFHLVAIISKSLAGTSCLPNDGFTVMTDTATQFFLVGMSRVSGKQTLFVETHLASRFVLADDDVSIASFIVTGPSAEMGFVLLGERGI</sequence>
<keyword evidence="1" id="KW-0732">Signal</keyword>
<feature type="chain" id="PRO_5040193429" evidence="1">
    <location>
        <begin position="19"/>
        <end position="93"/>
    </location>
</feature>
<protein>
    <submittedName>
        <fullName evidence="2">Uncharacterized protein</fullName>
    </submittedName>
</protein>
<name>A0A9P8W601_9HYPO</name>
<proteinExistence type="predicted"/>